<sequence length="286" mass="29847">MTLAQPRRRRAVLVAPGSDDRKAGKALASPADEVVLDLEDAVATGHKDTARDLVADLVSTHGTGRTIAVRVNGPGTPWFADDLRACAALGSALSSVVVPKVEGPADLAETDRILTAAGDTDLAVQALIETPAGVTRLDEIVTGPRLAAVILGYADLGAALGRTRTAAPEHWLYVQDRILHAARAAGVQAIDGPFLGITDDDRFRHAARWTADLGFDGKWVIHPAQIDSAAAAFTPNDEQAEQARRVLAALAEAEARGAGAAQLDGQMLDEAVAVAARRTLALIGEN</sequence>
<dbReference type="Proteomes" id="UP000042997">
    <property type="component" value="Unassembled WGS sequence"/>
</dbReference>
<dbReference type="Gene3D" id="3.20.20.60">
    <property type="entry name" value="Phosphoenolpyruvate-binding domains"/>
    <property type="match status" value="1"/>
</dbReference>
<dbReference type="SUPFAM" id="SSF51621">
    <property type="entry name" value="Phosphoenolpyruvate/pyruvate domain"/>
    <property type="match status" value="1"/>
</dbReference>
<dbReference type="InterPro" id="IPR015813">
    <property type="entry name" value="Pyrv/PenolPyrv_kinase-like_dom"/>
</dbReference>
<dbReference type="PANTHER" id="PTHR32308">
    <property type="entry name" value="LYASE BETA SUBUNIT, PUTATIVE (AFU_ORTHOLOGUE AFUA_4G13030)-RELATED"/>
    <property type="match status" value="1"/>
</dbReference>
<comment type="cofactor">
    <cofactor evidence="1">
        <name>Mg(2+)</name>
        <dbReference type="ChEBI" id="CHEBI:18420"/>
    </cofactor>
</comment>
<proteinExistence type="predicted"/>
<keyword evidence="4" id="KW-0456">Lyase</keyword>
<evidence type="ECO:0000256" key="1">
    <source>
        <dbReference type="ARBA" id="ARBA00001946"/>
    </source>
</evidence>
<dbReference type="GO" id="GO:0016829">
    <property type="term" value="F:lyase activity"/>
    <property type="evidence" value="ECO:0007669"/>
    <property type="project" value="UniProtKB-KW"/>
</dbReference>
<dbReference type="GO" id="GO:0006107">
    <property type="term" value="P:oxaloacetate metabolic process"/>
    <property type="evidence" value="ECO:0007669"/>
    <property type="project" value="TreeGrafter"/>
</dbReference>
<dbReference type="InterPro" id="IPR040442">
    <property type="entry name" value="Pyrv_kinase-like_dom_sf"/>
</dbReference>
<dbReference type="eggNOG" id="COG2301">
    <property type="taxonomic scope" value="Bacteria"/>
</dbReference>
<name>A0A098BTY7_9NOCA</name>
<evidence type="ECO:0000256" key="3">
    <source>
        <dbReference type="ARBA" id="ARBA00022842"/>
    </source>
</evidence>
<accession>A0A098BTY7</accession>
<organism evidence="4 5">
    <name type="scientific">Rhodococcus ruber</name>
    <dbReference type="NCBI Taxonomy" id="1830"/>
    <lineage>
        <taxon>Bacteria</taxon>
        <taxon>Bacillati</taxon>
        <taxon>Actinomycetota</taxon>
        <taxon>Actinomycetes</taxon>
        <taxon>Mycobacteriales</taxon>
        <taxon>Nocardiaceae</taxon>
        <taxon>Rhodococcus</taxon>
    </lineage>
</organism>
<dbReference type="PANTHER" id="PTHR32308:SF0">
    <property type="entry name" value="HPCH_HPAI ALDOLASE_CITRATE LYASE DOMAIN-CONTAINING PROTEIN"/>
    <property type="match status" value="1"/>
</dbReference>
<protein>
    <submittedName>
        <fullName evidence="4">Citrate lyase beta subunit</fullName>
    </submittedName>
</protein>
<evidence type="ECO:0000256" key="2">
    <source>
        <dbReference type="ARBA" id="ARBA00022723"/>
    </source>
</evidence>
<dbReference type="PIRSF" id="PIRSF015582">
    <property type="entry name" value="Cit_lyase_B"/>
    <property type="match status" value="1"/>
</dbReference>
<keyword evidence="2" id="KW-0479">Metal-binding</keyword>
<evidence type="ECO:0000313" key="5">
    <source>
        <dbReference type="Proteomes" id="UP000042997"/>
    </source>
</evidence>
<reference evidence="4 5" key="1">
    <citation type="journal article" date="2014" name="Genome Announc.">
        <title>Draft Genome Sequence of Propane- and Butane-Oxidizing Actinobacterium Rhodococcus ruber IEGM 231.</title>
        <authorList>
            <person name="Ivshina I.B."/>
            <person name="Kuyukina M.S."/>
            <person name="Krivoruchko A.V."/>
            <person name="Barbe V."/>
            <person name="Fischer C."/>
        </authorList>
    </citation>
    <scope>NUCLEOTIDE SEQUENCE [LARGE SCALE GENOMIC DNA]</scope>
</reference>
<dbReference type="InterPro" id="IPR011206">
    <property type="entry name" value="Citrate_lyase_beta/mcl1/mcl2"/>
</dbReference>
<gene>
    <name evidence="4" type="ORF">RHRU231_860058</name>
</gene>
<evidence type="ECO:0000313" key="4">
    <source>
        <dbReference type="EMBL" id="CDZ91677.1"/>
    </source>
</evidence>
<dbReference type="InterPro" id="IPR005000">
    <property type="entry name" value="Aldolase/citrate-lyase_domain"/>
</dbReference>
<keyword evidence="3" id="KW-0460">Magnesium</keyword>
<dbReference type="GO" id="GO:0000287">
    <property type="term" value="F:magnesium ion binding"/>
    <property type="evidence" value="ECO:0007669"/>
    <property type="project" value="TreeGrafter"/>
</dbReference>
<dbReference type="AlphaFoldDB" id="A0A098BTY7"/>
<dbReference type="Pfam" id="PF03328">
    <property type="entry name" value="HpcH_HpaI"/>
    <property type="match status" value="1"/>
</dbReference>
<dbReference type="EMBL" id="CCSD01000101">
    <property type="protein sequence ID" value="CDZ91677.1"/>
    <property type="molecule type" value="Genomic_DNA"/>
</dbReference>